<dbReference type="PANTHER" id="PTHR46172:SF1">
    <property type="entry name" value="DNA POLYMERASE EPSILON SUBUNIT 3"/>
    <property type="match status" value="1"/>
</dbReference>
<feature type="domain" description="Transcription factor CBF/NF-Y/archaeal histone" evidence="6">
    <location>
        <begin position="27"/>
        <end position="73"/>
    </location>
</feature>
<dbReference type="RefSeq" id="XP_014664821.1">
    <property type="nucleotide sequence ID" value="XM_014809335.1"/>
</dbReference>
<evidence type="ECO:0000256" key="4">
    <source>
        <dbReference type="SAM" id="MobiDB-lite"/>
    </source>
</evidence>
<dbReference type="PANTHER" id="PTHR46172">
    <property type="entry name" value="DNA POLYMERASE EPSILON SUBUNIT 3"/>
    <property type="match status" value="1"/>
</dbReference>
<protein>
    <recommendedName>
        <fullName evidence="3">DNA polymerase epsilon subunit 3</fullName>
    </recommendedName>
</protein>
<dbReference type="InterPro" id="IPR051377">
    <property type="entry name" value="DNA_Pol-Epsilon_Subunit"/>
</dbReference>
<keyword evidence="5" id="KW-0732">Signal</keyword>
<evidence type="ECO:0000259" key="6">
    <source>
        <dbReference type="Pfam" id="PF00808"/>
    </source>
</evidence>
<feature type="compositionally biased region" description="Basic and acidic residues" evidence="4">
    <location>
        <begin position="89"/>
        <end position="104"/>
    </location>
</feature>
<dbReference type="CDD" id="cd22928">
    <property type="entry name" value="HFD_POLE3_DPB4"/>
    <property type="match status" value="1"/>
</dbReference>
<evidence type="ECO:0000313" key="7">
    <source>
        <dbReference type="Proteomes" id="UP000695022"/>
    </source>
</evidence>
<evidence type="ECO:0000256" key="2">
    <source>
        <dbReference type="ARBA" id="ARBA00023242"/>
    </source>
</evidence>
<dbReference type="GeneID" id="106807087"/>
<feature type="region of interest" description="Disordered" evidence="4">
    <location>
        <begin position="89"/>
        <end position="194"/>
    </location>
</feature>
<feature type="compositionally biased region" description="Acidic residues" evidence="4">
    <location>
        <begin position="180"/>
        <end position="194"/>
    </location>
</feature>
<gene>
    <name evidence="8" type="primary">LOC106807087</name>
</gene>
<feature type="signal peptide" evidence="5">
    <location>
        <begin position="1"/>
        <end position="26"/>
    </location>
</feature>
<evidence type="ECO:0000313" key="8">
    <source>
        <dbReference type="RefSeq" id="XP_014664821.1"/>
    </source>
</evidence>
<evidence type="ECO:0000256" key="1">
    <source>
        <dbReference type="ARBA" id="ARBA00004123"/>
    </source>
</evidence>
<proteinExistence type="predicted"/>
<organism evidence="7 8">
    <name type="scientific">Priapulus caudatus</name>
    <name type="common">Priapulid worm</name>
    <dbReference type="NCBI Taxonomy" id="37621"/>
    <lineage>
        <taxon>Eukaryota</taxon>
        <taxon>Metazoa</taxon>
        <taxon>Ecdysozoa</taxon>
        <taxon>Scalidophora</taxon>
        <taxon>Priapulida</taxon>
        <taxon>Priapulimorpha</taxon>
        <taxon>Priapulimorphida</taxon>
        <taxon>Priapulidae</taxon>
        <taxon>Priapulus</taxon>
    </lineage>
</organism>
<dbReference type="Pfam" id="PF00808">
    <property type="entry name" value="CBFD_NFYB_HMF"/>
    <property type="match status" value="1"/>
</dbReference>
<keyword evidence="7" id="KW-1185">Reference proteome</keyword>
<dbReference type="InterPro" id="IPR003958">
    <property type="entry name" value="CBFA_NFYB_domain"/>
</dbReference>
<dbReference type="Proteomes" id="UP000695022">
    <property type="component" value="Unplaced"/>
</dbReference>
<dbReference type="Gene3D" id="1.10.20.10">
    <property type="entry name" value="Histone, subunit A"/>
    <property type="match status" value="1"/>
</dbReference>
<dbReference type="InterPro" id="IPR009072">
    <property type="entry name" value="Histone-fold"/>
</dbReference>
<sequence length="194" mass="21686">MTCQATFASLIHVLTSCFVIFQLPDGINVSKEAKQALGKAASIFVLYCTSCANNNALKSKRKTLTGQDVFSALDEMEFDHFIPELKTTLEAHKRDQKSKKESAAHKKKRREEEEEEESSSARLEACLDEDIEEVIDDSSPEIEEIEEEGVEENGDIEYIDQEEQIIDPHAGTSDDPIPIDLEDGMNGEDEEAES</sequence>
<dbReference type="SUPFAM" id="SSF47113">
    <property type="entry name" value="Histone-fold"/>
    <property type="match status" value="1"/>
</dbReference>
<feature type="compositionally biased region" description="Acidic residues" evidence="4">
    <location>
        <begin position="126"/>
        <end position="165"/>
    </location>
</feature>
<comment type="subcellular location">
    <subcellularLocation>
        <location evidence="1">Nucleus</location>
    </subcellularLocation>
</comment>
<feature type="chain" id="PRO_5045237607" description="DNA polymerase epsilon subunit 3" evidence="5">
    <location>
        <begin position="27"/>
        <end position="194"/>
    </location>
</feature>
<accession>A0ABM1DY00</accession>
<evidence type="ECO:0000256" key="3">
    <source>
        <dbReference type="ARBA" id="ARBA00039793"/>
    </source>
</evidence>
<name>A0ABM1DY00_PRICU</name>
<reference evidence="8" key="1">
    <citation type="submission" date="2025-08" db="UniProtKB">
        <authorList>
            <consortium name="RefSeq"/>
        </authorList>
    </citation>
    <scope>IDENTIFICATION</scope>
</reference>
<evidence type="ECO:0000256" key="5">
    <source>
        <dbReference type="SAM" id="SignalP"/>
    </source>
</evidence>
<keyword evidence="2" id="KW-0539">Nucleus</keyword>